<dbReference type="Pfam" id="PF18924">
    <property type="entry name" value="DUF5674"/>
    <property type="match status" value="1"/>
</dbReference>
<protein>
    <submittedName>
        <fullName evidence="1">Uncharacterized protein</fullName>
    </submittedName>
</protein>
<reference evidence="1 2" key="1">
    <citation type="journal article" date="2016" name="Nat. Commun.">
        <title>Thousands of microbial genomes shed light on interconnected biogeochemical processes in an aquifer system.</title>
        <authorList>
            <person name="Anantharaman K."/>
            <person name="Brown C.T."/>
            <person name="Hug L.A."/>
            <person name="Sharon I."/>
            <person name="Castelle C.J."/>
            <person name="Probst A.J."/>
            <person name="Thomas B.C."/>
            <person name="Singh A."/>
            <person name="Wilkins M.J."/>
            <person name="Karaoz U."/>
            <person name="Brodie E.L."/>
            <person name="Williams K.H."/>
            <person name="Hubbard S.S."/>
            <person name="Banfield J.F."/>
        </authorList>
    </citation>
    <scope>NUCLEOTIDE SEQUENCE [LARGE SCALE GENOMIC DNA]</scope>
</reference>
<organism evidence="1 2">
    <name type="scientific">Candidatus Buchananbacteria bacterium RIFCSPHIGHO2_01_FULL_46_12</name>
    <dbReference type="NCBI Taxonomy" id="1797536"/>
    <lineage>
        <taxon>Bacteria</taxon>
        <taxon>Candidatus Buchananiibacteriota</taxon>
    </lineage>
</organism>
<sequence>MKIIKDQITAGELKEMAERMFGNLVKGVVDLEKGILAVDGEMHADLEEYLIKQGSKSENLWGINFYPDSKGEDFLEFDSMINLKPALGNRTRGVEDPAIREKIAALVKQLVKK</sequence>
<evidence type="ECO:0000313" key="1">
    <source>
        <dbReference type="EMBL" id="OGY47396.1"/>
    </source>
</evidence>
<dbReference type="Proteomes" id="UP000178432">
    <property type="component" value="Unassembled WGS sequence"/>
</dbReference>
<comment type="caution">
    <text evidence="1">The sequence shown here is derived from an EMBL/GenBank/DDBJ whole genome shotgun (WGS) entry which is preliminary data.</text>
</comment>
<evidence type="ECO:0000313" key="2">
    <source>
        <dbReference type="Proteomes" id="UP000178432"/>
    </source>
</evidence>
<name>A0A1G1Y6F2_9BACT</name>
<dbReference type="AlphaFoldDB" id="A0A1G1Y6F2"/>
<dbReference type="InterPro" id="IPR043731">
    <property type="entry name" value="DUF5674"/>
</dbReference>
<proteinExistence type="predicted"/>
<accession>A0A1G1Y6F2</accession>
<dbReference type="EMBL" id="MHIF01000038">
    <property type="protein sequence ID" value="OGY47396.1"/>
    <property type="molecule type" value="Genomic_DNA"/>
</dbReference>
<gene>
    <name evidence="1" type="ORF">A2663_04100</name>
</gene>